<organism evidence="1 2">
    <name type="scientific">Malaciobacter mytili LMG 24559</name>
    <dbReference type="NCBI Taxonomy" id="1032238"/>
    <lineage>
        <taxon>Bacteria</taxon>
        <taxon>Pseudomonadati</taxon>
        <taxon>Campylobacterota</taxon>
        <taxon>Epsilonproteobacteria</taxon>
        <taxon>Campylobacterales</taxon>
        <taxon>Arcobacteraceae</taxon>
        <taxon>Malaciobacter</taxon>
    </lineage>
</organism>
<evidence type="ECO:0000313" key="1">
    <source>
        <dbReference type="EMBL" id="RXK16431.1"/>
    </source>
</evidence>
<name>A0AAX2AJQ5_9BACT</name>
<protein>
    <submittedName>
        <fullName evidence="1">Uncharacterized protein</fullName>
    </submittedName>
</protein>
<sequence>MVKKRENVVLNNYTTKQKDKKDIKMKYVIIVNAEAIDKNELNSFEGRTFNTKESFYEEVRKLIDSNDINLYSLEDFMNSYNNKEINFVDTWMCYIDITNNIELVHVKDDDGTVFFAYTDMSEDEIKQAIMDEELDAKNMDFEEKTIEHAKRLNKSFECAEYDIFNIF</sequence>
<proteinExistence type="predicted"/>
<comment type="caution">
    <text evidence="1">The sequence shown here is derived from an EMBL/GenBank/DDBJ whole genome shotgun (WGS) entry which is preliminary data.</text>
</comment>
<dbReference type="Proteomes" id="UP000290092">
    <property type="component" value="Unassembled WGS sequence"/>
</dbReference>
<evidence type="ECO:0000313" key="2">
    <source>
        <dbReference type="Proteomes" id="UP000290092"/>
    </source>
</evidence>
<dbReference type="KEGG" id="amyt:AMYT_a0066"/>
<dbReference type="EMBL" id="NXID01000008">
    <property type="protein sequence ID" value="RXK16431.1"/>
    <property type="molecule type" value="Genomic_DNA"/>
</dbReference>
<reference evidence="1 2" key="1">
    <citation type="submission" date="2017-09" db="EMBL/GenBank/DDBJ databases">
        <title>Genomics of the genus Arcobacter.</title>
        <authorList>
            <person name="Perez-Cataluna A."/>
            <person name="Figueras M.J."/>
            <person name="Salas-Masso N."/>
        </authorList>
    </citation>
    <scope>NUCLEOTIDE SEQUENCE [LARGE SCALE GENOMIC DNA]</scope>
    <source>
        <strain evidence="1 2">CECT 7386</strain>
    </source>
</reference>
<gene>
    <name evidence="1" type="ORF">CP985_03205</name>
</gene>
<dbReference type="AlphaFoldDB" id="A0AAX2AJQ5"/>
<accession>A0AAX2AJQ5</accession>
<keyword evidence="2" id="KW-1185">Reference proteome</keyword>